<dbReference type="PANTHER" id="PTHR12896">
    <property type="entry name" value="PAX6 NEIGHBOR PROTEIN PAXNEB"/>
    <property type="match status" value="1"/>
</dbReference>
<dbReference type="UniPathway" id="UPA00988"/>
<sequence length="428" mass="46782">MSVNKPTTFTRKQPAAAAGGQSSSSSPITPSANKLPGGCKLSLQNGNLLTSTGLGDLDDILGGGIPIGSILMVEEDINSSFYMFLLKYFLAEGITQHHGVFFSSLIGHDAFDILNKLPARMTRQEELDADTEEQSNQRKQHGGSGGNSGSDDLKIAWRYQNYIDAENAKKASGATQQQNQSSPFCHAYDFTRKMNIQSIDPNHLHTLSYTSQTQSESSSPYRSLYMELQQLVQKYNQSASQGGPINESTKILRLALQSFASPLWSNDEEGVIEFLHSLKGLLRSSVSVCVITVPTYIYSESFVKKISHMCDTVVSINSFSGMGSTPEAFQEYLGMFTVKKIARLNTLAPSFNPDMLSFVFKMRRRTMAIEKISLQPEFSRSGDSSSSDQQDKTKSKKEDIVSKMKSGSGLLCGAGGPKSQIGSSPLDF</sequence>
<dbReference type="EMBL" id="GL883029">
    <property type="protein sequence ID" value="EGG14512.1"/>
    <property type="molecule type" value="Genomic_DNA"/>
</dbReference>
<evidence type="ECO:0000313" key="11">
    <source>
        <dbReference type="Proteomes" id="UP000007797"/>
    </source>
</evidence>
<evidence type="ECO:0000256" key="2">
    <source>
        <dbReference type="ARBA" id="ARBA00004496"/>
    </source>
</evidence>
<evidence type="ECO:0000256" key="6">
    <source>
        <dbReference type="ARBA" id="ARBA00022490"/>
    </source>
</evidence>
<comment type="similarity">
    <text evidence="4">Belongs to the ELP4 family.</text>
</comment>
<evidence type="ECO:0000256" key="8">
    <source>
        <dbReference type="ARBA" id="ARBA00023242"/>
    </source>
</evidence>
<dbReference type="Gene3D" id="3.40.50.300">
    <property type="entry name" value="P-loop containing nucleotide triphosphate hydrolases"/>
    <property type="match status" value="1"/>
</dbReference>
<dbReference type="GO" id="GO:0008023">
    <property type="term" value="C:transcription elongation factor complex"/>
    <property type="evidence" value="ECO:0007669"/>
    <property type="project" value="TreeGrafter"/>
</dbReference>
<keyword evidence="8" id="KW-0539">Nucleus</keyword>
<feature type="region of interest" description="Disordered" evidence="9">
    <location>
        <begin position="1"/>
        <end position="33"/>
    </location>
</feature>
<dbReference type="GO" id="GO:0033588">
    <property type="term" value="C:elongator holoenzyme complex"/>
    <property type="evidence" value="ECO:0007669"/>
    <property type="project" value="InterPro"/>
</dbReference>
<evidence type="ECO:0000256" key="7">
    <source>
        <dbReference type="ARBA" id="ARBA00022694"/>
    </source>
</evidence>
<dbReference type="Proteomes" id="UP000007797">
    <property type="component" value="Unassembled WGS sequence"/>
</dbReference>
<evidence type="ECO:0000256" key="1">
    <source>
        <dbReference type="ARBA" id="ARBA00004123"/>
    </source>
</evidence>
<evidence type="ECO:0000256" key="4">
    <source>
        <dbReference type="ARBA" id="ARBA00007573"/>
    </source>
</evidence>
<protein>
    <recommendedName>
        <fullName evidence="5">Elongator complex protein 4</fullName>
    </recommendedName>
</protein>
<dbReference type="InterPro" id="IPR008728">
    <property type="entry name" value="Elongator_complex_protein_4"/>
</dbReference>
<feature type="region of interest" description="Disordered" evidence="9">
    <location>
        <begin position="376"/>
        <end position="428"/>
    </location>
</feature>
<dbReference type="FunFam" id="3.40.50.300:FF:003211">
    <property type="entry name" value="Elongator complex protein, putative"/>
    <property type="match status" value="1"/>
</dbReference>
<accession>F4QD41</accession>
<dbReference type="AlphaFoldDB" id="F4QD41"/>
<dbReference type="GO" id="GO:0005737">
    <property type="term" value="C:cytoplasm"/>
    <property type="evidence" value="ECO:0007669"/>
    <property type="project" value="UniProtKB-SubCell"/>
</dbReference>
<evidence type="ECO:0000313" key="10">
    <source>
        <dbReference type="EMBL" id="EGG14512.1"/>
    </source>
</evidence>
<dbReference type="OMA" id="NTTMWDD"/>
<feature type="compositionally biased region" description="Polar residues" evidence="9">
    <location>
        <begin position="1"/>
        <end position="11"/>
    </location>
</feature>
<dbReference type="CDD" id="cd19494">
    <property type="entry name" value="Elp4"/>
    <property type="match status" value="1"/>
</dbReference>
<feature type="compositionally biased region" description="Low complexity" evidence="9">
    <location>
        <begin position="13"/>
        <end position="27"/>
    </location>
</feature>
<dbReference type="Pfam" id="PF05625">
    <property type="entry name" value="PAXNEB"/>
    <property type="match status" value="1"/>
</dbReference>
<dbReference type="GO" id="GO:0002098">
    <property type="term" value="P:tRNA wobble uridine modification"/>
    <property type="evidence" value="ECO:0007669"/>
    <property type="project" value="InterPro"/>
</dbReference>
<dbReference type="OrthoDB" id="289162at2759"/>
<keyword evidence="11" id="KW-1185">Reference proteome</keyword>
<proteinExistence type="inferred from homology"/>
<gene>
    <name evidence="10" type="primary">elp4</name>
    <name evidence="10" type="ORF">DFA_12288</name>
</gene>
<dbReference type="STRING" id="1054147.F4QD41"/>
<reference evidence="11" key="1">
    <citation type="journal article" date="2011" name="Genome Res.">
        <title>Phylogeny-wide analysis of social amoeba genomes highlights ancient origins for complex intercellular communication.</title>
        <authorList>
            <person name="Heidel A.J."/>
            <person name="Lawal H.M."/>
            <person name="Felder M."/>
            <person name="Schilde C."/>
            <person name="Helps N.R."/>
            <person name="Tunggal B."/>
            <person name="Rivero F."/>
            <person name="John U."/>
            <person name="Schleicher M."/>
            <person name="Eichinger L."/>
            <person name="Platzer M."/>
            <person name="Noegel A.A."/>
            <person name="Schaap P."/>
            <person name="Gloeckner G."/>
        </authorList>
    </citation>
    <scope>NUCLEOTIDE SEQUENCE [LARGE SCALE GENOMIC DNA]</scope>
    <source>
        <strain evidence="11">SH3</strain>
    </source>
</reference>
<dbReference type="InterPro" id="IPR027417">
    <property type="entry name" value="P-loop_NTPase"/>
</dbReference>
<dbReference type="PANTHER" id="PTHR12896:SF1">
    <property type="entry name" value="ELONGATOR COMPLEX PROTEIN 4"/>
    <property type="match status" value="1"/>
</dbReference>
<dbReference type="GeneID" id="14866475"/>
<feature type="compositionally biased region" description="Basic and acidic residues" evidence="9">
    <location>
        <begin position="389"/>
        <end position="402"/>
    </location>
</feature>
<dbReference type="KEGG" id="dfa:DFA_12288"/>
<feature type="compositionally biased region" description="Low complexity" evidence="9">
    <location>
        <begin position="379"/>
        <end position="388"/>
    </location>
</feature>
<organism evidence="10 11">
    <name type="scientific">Cavenderia fasciculata</name>
    <name type="common">Slime mold</name>
    <name type="synonym">Dictyostelium fasciculatum</name>
    <dbReference type="NCBI Taxonomy" id="261658"/>
    <lineage>
        <taxon>Eukaryota</taxon>
        <taxon>Amoebozoa</taxon>
        <taxon>Evosea</taxon>
        <taxon>Eumycetozoa</taxon>
        <taxon>Dictyostelia</taxon>
        <taxon>Acytosteliales</taxon>
        <taxon>Cavenderiaceae</taxon>
        <taxon>Cavenderia</taxon>
    </lineage>
</organism>
<feature type="region of interest" description="Disordered" evidence="9">
    <location>
        <begin position="125"/>
        <end position="152"/>
    </location>
</feature>
<evidence type="ECO:0000256" key="5">
    <source>
        <dbReference type="ARBA" id="ARBA00020265"/>
    </source>
</evidence>
<keyword evidence="7" id="KW-0819">tRNA processing</keyword>
<keyword evidence="6" id="KW-0963">Cytoplasm</keyword>
<evidence type="ECO:0000256" key="9">
    <source>
        <dbReference type="SAM" id="MobiDB-lite"/>
    </source>
</evidence>
<evidence type="ECO:0000256" key="3">
    <source>
        <dbReference type="ARBA" id="ARBA00005043"/>
    </source>
</evidence>
<dbReference type="RefSeq" id="XP_004353927.1">
    <property type="nucleotide sequence ID" value="XM_004353875.1"/>
</dbReference>
<comment type="pathway">
    <text evidence="3">tRNA modification; 5-methoxycarbonylmethyl-2-thiouridine-tRNA biosynthesis.</text>
</comment>
<name>F4QD41_CACFS</name>
<comment type="subcellular location">
    <subcellularLocation>
        <location evidence="2">Cytoplasm</location>
    </subcellularLocation>
    <subcellularLocation>
        <location evidence="1">Nucleus</location>
    </subcellularLocation>
</comment>